<evidence type="ECO:0000313" key="2">
    <source>
        <dbReference type="Proteomes" id="UP000316855"/>
    </source>
</evidence>
<gene>
    <name evidence="1" type="ORF">Pan161_58570</name>
</gene>
<accession>A0A517VMC6</accession>
<dbReference type="KEGG" id="gax:Pan161_58570"/>
<keyword evidence="2" id="KW-1185">Reference proteome</keyword>
<dbReference type="EMBL" id="CP036343">
    <property type="protein sequence ID" value="QDT94164.1"/>
    <property type="molecule type" value="Genomic_DNA"/>
</dbReference>
<sequence>MTTGLEMNLYFDEAGMGEGTWTECGDVGDVNVPHAANKTKRKVRKNKYERTTMGQFVTQVTFSLVYKKADPVFVMLRDAHLNKSIIGVAAMTGPIDEAGSEGMQYDCHVTDFPMNQPLEEDSMIDIVVEPASEADDDPAWVEISS</sequence>
<dbReference type="Proteomes" id="UP000316855">
    <property type="component" value="Chromosome"/>
</dbReference>
<protein>
    <submittedName>
        <fullName evidence="1">Uncharacterized protein</fullName>
    </submittedName>
</protein>
<organism evidence="1 2">
    <name type="scientific">Gimesia algae</name>
    <dbReference type="NCBI Taxonomy" id="2527971"/>
    <lineage>
        <taxon>Bacteria</taxon>
        <taxon>Pseudomonadati</taxon>
        <taxon>Planctomycetota</taxon>
        <taxon>Planctomycetia</taxon>
        <taxon>Planctomycetales</taxon>
        <taxon>Planctomycetaceae</taxon>
        <taxon>Gimesia</taxon>
    </lineage>
</organism>
<name>A0A517VMC6_9PLAN</name>
<dbReference type="RefSeq" id="WP_145232091.1">
    <property type="nucleotide sequence ID" value="NZ_CP036343.1"/>
</dbReference>
<evidence type="ECO:0000313" key="1">
    <source>
        <dbReference type="EMBL" id="QDT94164.1"/>
    </source>
</evidence>
<dbReference type="AlphaFoldDB" id="A0A517VMC6"/>
<proteinExistence type="predicted"/>
<reference evidence="1 2" key="1">
    <citation type="submission" date="2019-02" db="EMBL/GenBank/DDBJ databases">
        <title>Deep-cultivation of Planctomycetes and their phenomic and genomic characterization uncovers novel biology.</title>
        <authorList>
            <person name="Wiegand S."/>
            <person name="Jogler M."/>
            <person name="Boedeker C."/>
            <person name="Pinto D."/>
            <person name="Vollmers J."/>
            <person name="Rivas-Marin E."/>
            <person name="Kohn T."/>
            <person name="Peeters S.H."/>
            <person name="Heuer A."/>
            <person name="Rast P."/>
            <person name="Oberbeckmann S."/>
            <person name="Bunk B."/>
            <person name="Jeske O."/>
            <person name="Meyerdierks A."/>
            <person name="Storesund J.E."/>
            <person name="Kallscheuer N."/>
            <person name="Luecker S."/>
            <person name="Lage O.M."/>
            <person name="Pohl T."/>
            <person name="Merkel B.J."/>
            <person name="Hornburger P."/>
            <person name="Mueller R.-W."/>
            <person name="Bruemmer F."/>
            <person name="Labrenz M."/>
            <person name="Spormann A.M."/>
            <person name="Op den Camp H."/>
            <person name="Overmann J."/>
            <person name="Amann R."/>
            <person name="Jetten M.S.M."/>
            <person name="Mascher T."/>
            <person name="Medema M.H."/>
            <person name="Devos D.P."/>
            <person name="Kaster A.-K."/>
            <person name="Ovreas L."/>
            <person name="Rohde M."/>
            <person name="Galperin M.Y."/>
            <person name="Jogler C."/>
        </authorList>
    </citation>
    <scope>NUCLEOTIDE SEQUENCE [LARGE SCALE GENOMIC DNA]</scope>
    <source>
        <strain evidence="1 2">Pan161</strain>
    </source>
</reference>
<dbReference type="OrthoDB" id="274082at2"/>